<organism evidence="1 2">
    <name type="scientific">Acetivibrio ethanolgignens</name>
    <dbReference type="NCBI Taxonomy" id="290052"/>
    <lineage>
        <taxon>Bacteria</taxon>
        <taxon>Bacillati</taxon>
        <taxon>Bacillota</taxon>
        <taxon>Clostridia</taxon>
        <taxon>Eubacteriales</taxon>
        <taxon>Oscillospiraceae</taxon>
        <taxon>Acetivibrio</taxon>
    </lineage>
</organism>
<dbReference type="OrthoDB" id="9783597at2"/>
<dbReference type="Pfam" id="PF14277">
    <property type="entry name" value="DUF4364"/>
    <property type="match status" value="1"/>
</dbReference>
<evidence type="ECO:0000313" key="1">
    <source>
        <dbReference type="EMBL" id="KSV58921.1"/>
    </source>
</evidence>
<dbReference type="InterPro" id="IPR036388">
    <property type="entry name" value="WH-like_DNA-bd_sf"/>
</dbReference>
<accession>A0A0V8QFR9</accession>
<comment type="caution">
    <text evidence="1">The sequence shown here is derived from an EMBL/GenBank/DDBJ whole genome shotgun (WGS) entry which is preliminary data.</text>
</comment>
<evidence type="ECO:0000313" key="2">
    <source>
        <dbReference type="Proteomes" id="UP000054874"/>
    </source>
</evidence>
<dbReference type="InterPro" id="IPR025374">
    <property type="entry name" value="DUF4364"/>
</dbReference>
<dbReference type="Gene3D" id="1.10.10.10">
    <property type="entry name" value="Winged helix-like DNA-binding domain superfamily/Winged helix DNA-binding domain"/>
    <property type="match status" value="1"/>
</dbReference>
<reference evidence="1 2" key="1">
    <citation type="submission" date="2015-11" db="EMBL/GenBank/DDBJ databases">
        <title>Butyribacter intestini gen. nov., sp. nov., a butyric acid-producing bacterium of the family Lachnospiraceae isolated from the human faeces.</title>
        <authorList>
            <person name="Zou Y."/>
            <person name="Xue W."/>
            <person name="Luo G."/>
            <person name="Lv M."/>
        </authorList>
    </citation>
    <scope>NUCLEOTIDE SEQUENCE [LARGE SCALE GENOMIC DNA]</scope>
    <source>
        <strain evidence="1 2">ACET-33324</strain>
    </source>
</reference>
<proteinExistence type="predicted"/>
<dbReference type="AlphaFoldDB" id="A0A0V8QFR9"/>
<dbReference type="EMBL" id="LNAM01000156">
    <property type="protein sequence ID" value="KSV58921.1"/>
    <property type="molecule type" value="Genomic_DNA"/>
</dbReference>
<dbReference type="Proteomes" id="UP000054874">
    <property type="component" value="Unassembled WGS sequence"/>
</dbReference>
<gene>
    <name evidence="1" type="ORF">ASU35_10870</name>
</gene>
<sequence length="171" mass="19707">MSDALTLYKLIILFILDKVDFPLTNAQLSNFILEKEYTNYFNIQQAINELESTELIKVETIRNSSLFRITPAGAETLSFFGDEISDAIKADILEYLKNNRYSLREEVSTLADYYEAKKGEFIAHCYVCEKESKIVEINLSIPTEEEAQAVCNSWKNKSAEIYEYLMAKLLQ</sequence>
<dbReference type="RefSeq" id="WP_058352834.1">
    <property type="nucleotide sequence ID" value="NZ_CABMMD010000156.1"/>
</dbReference>
<dbReference type="STRING" id="290052.ASU35_10870"/>
<evidence type="ECO:0008006" key="3">
    <source>
        <dbReference type="Google" id="ProtNLM"/>
    </source>
</evidence>
<name>A0A0V8QFR9_9FIRM</name>
<protein>
    <recommendedName>
        <fullName evidence="3">DUF4364 domain-containing protein</fullName>
    </recommendedName>
</protein>
<keyword evidence="2" id="KW-1185">Reference proteome</keyword>